<feature type="signal peptide" evidence="1">
    <location>
        <begin position="1"/>
        <end position="25"/>
    </location>
</feature>
<comment type="caution">
    <text evidence="2">The sequence shown here is derived from an EMBL/GenBank/DDBJ whole genome shotgun (WGS) entry which is preliminary data.</text>
</comment>
<dbReference type="Proteomes" id="UP001283361">
    <property type="component" value="Unassembled WGS sequence"/>
</dbReference>
<gene>
    <name evidence="2" type="ORF">RRG08_006354</name>
</gene>
<sequence length="366" mass="42143">MEHFKLFFSVVGVLSVLALTSSATAHPQESPFKPGTMEIDTIYLSPDKDGCPLYTTLYYPQKPGYYTPIFFLGGIYDLVSTKYYKSFLEDIARHGYMVFGIDMFAKKKNETSHGARKSEIYRSKTMVQSHLDREAEYKQLVPNFLQQMKWLERHTRNRTKSRANWNKITLSCQSASCSIILHIVQNYPRYAAAAVFIDPVCLNSKHLKPKFVHTKALSYVSSKSFIFPFCCIKGFGYKRVYDLMTNIKVRMSVRDFGHCGLMEMNEWSLCHRTGVCHTGAESQVEEYQQFTAGMIHAFIRWTLYMQVSMRRYLIDESLMPLALDDLAYELHPDTMTDTSGDLHFDPNAKDGIASDPNVDERRFSVV</sequence>
<dbReference type="InterPro" id="IPR029058">
    <property type="entry name" value="AB_hydrolase_fold"/>
</dbReference>
<accession>A0AAE0Z9F2</accession>
<dbReference type="PANTHER" id="PTHR33428:SF14">
    <property type="entry name" value="CARBOXYLESTERASE TYPE B DOMAIN-CONTAINING PROTEIN"/>
    <property type="match status" value="1"/>
</dbReference>
<protein>
    <submittedName>
        <fullName evidence="2">Uncharacterized protein</fullName>
    </submittedName>
</protein>
<evidence type="ECO:0000313" key="2">
    <source>
        <dbReference type="EMBL" id="KAK3765319.1"/>
    </source>
</evidence>
<keyword evidence="1" id="KW-0732">Signal</keyword>
<name>A0AAE0Z9F2_9GAST</name>
<feature type="chain" id="PRO_5042058272" evidence="1">
    <location>
        <begin position="26"/>
        <end position="366"/>
    </location>
</feature>
<dbReference type="EMBL" id="JAWDGP010004319">
    <property type="protein sequence ID" value="KAK3765319.1"/>
    <property type="molecule type" value="Genomic_DNA"/>
</dbReference>
<dbReference type="SUPFAM" id="SSF53474">
    <property type="entry name" value="alpha/beta-Hydrolases"/>
    <property type="match status" value="1"/>
</dbReference>
<reference evidence="2" key="1">
    <citation type="journal article" date="2023" name="G3 (Bethesda)">
        <title>A reference genome for the long-term kleptoplast-retaining sea slug Elysia crispata morphotype clarki.</title>
        <authorList>
            <person name="Eastman K.E."/>
            <person name="Pendleton A.L."/>
            <person name="Shaikh M.A."/>
            <person name="Suttiyut T."/>
            <person name="Ogas R."/>
            <person name="Tomko P."/>
            <person name="Gavelis G."/>
            <person name="Widhalm J.R."/>
            <person name="Wisecaver J.H."/>
        </authorList>
    </citation>
    <scope>NUCLEOTIDE SEQUENCE</scope>
    <source>
        <strain evidence="2">ECLA1</strain>
    </source>
</reference>
<keyword evidence="3" id="KW-1185">Reference proteome</keyword>
<dbReference type="Gene3D" id="3.40.50.1820">
    <property type="entry name" value="alpha/beta hydrolase"/>
    <property type="match status" value="1"/>
</dbReference>
<dbReference type="PANTHER" id="PTHR33428">
    <property type="entry name" value="CHLOROPHYLLASE-2, CHLOROPLASTIC"/>
    <property type="match status" value="1"/>
</dbReference>
<dbReference type="AlphaFoldDB" id="A0AAE0Z9F2"/>
<evidence type="ECO:0000256" key="1">
    <source>
        <dbReference type="SAM" id="SignalP"/>
    </source>
</evidence>
<evidence type="ECO:0000313" key="3">
    <source>
        <dbReference type="Proteomes" id="UP001283361"/>
    </source>
</evidence>
<proteinExistence type="predicted"/>
<organism evidence="2 3">
    <name type="scientific">Elysia crispata</name>
    <name type="common">lettuce slug</name>
    <dbReference type="NCBI Taxonomy" id="231223"/>
    <lineage>
        <taxon>Eukaryota</taxon>
        <taxon>Metazoa</taxon>
        <taxon>Spiralia</taxon>
        <taxon>Lophotrochozoa</taxon>
        <taxon>Mollusca</taxon>
        <taxon>Gastropoda</taxon>
        <taxon>Heterobranchia</taxon>
        <taxon>Euthyneura</taxon>
        <taxon>Panpulmonata</taxon>
        <taxon>Sacoglossa</taxon>
        <taxon>Placobranchoidea</taxon>
        <taxon>Plakobranchidae</taxon>
        <taxon>Elysia</taxon>
    </lineage>
</organism>